<dbReference type="InterPro" id="IPR038221">
    <property type="entry name" value="YidC_periplasmic_sf"/>
</dbReference>
<keyword evidence="10 13" id="KW-0143">Chaperone</keyword>
<evidence type="ECO:0000256" key="14">
    <source>
        <dbReference type="SAM" id="MobiDB-lite"/>
    </source>
</evidence>
<dbReference type="PRINTS" id="PR01900">
    <property type="entry name" value="YIDCPROTEIN"/>
</dbReference>
<keyword evidence="18" id="KW-1185">Reference proteome</keyword>
<protein>
    <recommendedName>
        <fullName evidence="3 13">Membrane protein insertase YidC</fullName>
    </recommendedName>
    <alternativeName>
        <fullName evidence="12 13">Foldase YidC</fullName>
    </alternativeName>
    <alternativeName>
        <fullName evidence="11 13">Membrane integrase YidC</fullName>
    </alternativeName>
    <alternativeName>
        <fullName evidence="13">Membrane protein YidC</fullName>
    </alternativeName>
</protein>
<evidence type="ECO:0000256" key="10">
    <source>
        <dbReference type="ARBA" id="ARBA00023186"/>
    </source>
</evidence>
<dbReference type="InterPro" id="IPR028053">
    <property type="entry name" value="Membr_insert_YidC_N"/>
</dbReference>
<keyword evidence="9 13" id="KW-0472">Membrane</keyword>
<dbReference type="PANTHER" id="PTHR12428">
    <property type="entry name" value="OXA1"/>
    <property type="match status" value="1"/>
</dbReference>
<comment type="similarity">
    <text evidence="2 13">Belongs to the OXA1/ALB3/YidC family. Type 1 subfamily.</text>
</comment>
<feature type="compositionally biased region" description="Low complexity" evidence="14">
    <location>
        <begin position="60"/>
        <end position="88"/>
    </location>
</feature>
<keyword evidence="5 13" id="KW-1003">Cell membrane</keyword>
<feature type="domain" description="Membrane insertase YidC N-terminal" evidence="16">
    <location>
        <begin position="91"/>
        <end position="375"/>
    </location>
</feature>
<dbReference type="InterPro" id="IPR047196">
    <property type="entry name" value="YidC_ALB_C"/>
</dbReference>
<evidence type="ECO:0000313" key="17">
    <source>
        <dbReference type="EMBL" id="GAA4856789.1"/>
    </source>
</evidence>
<dbReference type="Pfam" id="PF02096">
    <property type="entry name" value="60KD_IMP"/>
    <property type="match status" value="1"/>
</dbReference>
<comment type="subcellular location">
    <subcellularLocation>
        <location evidence="1">Cell inner membrane</location>
        <topology evidence="1">Multi-pass membrane protein</topology>
    </subcellularLocation>
    <subcellularLocation>
        <location evidence="13">Cell membrane</location>
        <topology evidence="13">Multi-pass membrane protein</topology>
    </subcellularLocation>
</comment>
<dbReference type="NCBIfam" id="TIGR03592">
    <property type="entry name" value="yidC_oxa1_cterm"/>
    <property type="match status" value="1"/>
</dbReference>
<evidence type="ECO:0000256" key="9">
    <source>
        <dbReference type="ARBA" id="ARBA00023136"/>
    </source>
</evidence>
<comment type="caution">
    <text evidence="17">The sequence shown here is derived from an EMBL/GenBank/DDBJ whole genome shotgun (WGS) entry which is preliminary data.</text>
</comment>
<feature type="transmembrane region" description="Helical" evidence="13">
    <location>
        <begin position="386"/>
        <end position="405"/>
    </location>
</feature>
<dbReference type="Proteomes" id="UP001501323">
    <property type="component" value="Unassembled WGS sequence"/>
</dbReference>
<evidence type="ECO:0000256" key="5">
    <source>
        <dbReference type="ARBA" id="ARBA00022475"/>
    </source>
</evidence>
<evidence type="ECO:0000256" key="7">
    <source>
        <dbReference type="ARBA" id="ARBA00022927"/>
    </source>
</evidence>
<keyword evidence="8 13" id="KW-1133">Transmembrane helix</keyword>
<keyword evidence="4 13" id="KW-0813">Transport</keyword>
<keyword evidence="6 13" id="KW-0812">Transmembrane</keyword>
<dbReference type="RefSeq" id="WP_345293968.1">
    <property type="nucleotide sequence ID" value="NZ_BAABJY010000001.1"/>
</dbReference>
<evidence type="ECO:0000259" key="16">
    <source>
        <dbReference type="Pfam" id="PF14849"/>
    </source>
</evidence>
<evidence type="ECO:0000256" key="8">
    <source>
        <dbReference type="ARBA" id="ARBA00022989"/>
    </source>
</evidence>
<feature type="transmembrane region" description="Helical" evidence="13">
    <location>
        <begin position="492"/>
        <end position="509"/>
    </location>
</feature>
<evidence type="ECO:0000256" key="6">
    <source>
        <dbReference type="ARBA" id="ARBA00022692"/>
    </source>
</evidence>
<dbReference type="InterPro" id="IPR028055">
    <property type="entry name" value="YidC/Oxa/ALB_C"/>
</dbReference>
<dbReference type="CDD" id="cd19961">
    <property type="entry name" value="EcYidC-like_peri"/>
    <property type="match status" value="1"/>
</dbReference>
<keyword evidence="7 13" id="KW-0653">Protein transport</keyword>
<evidence type="ECO:0000256" key="1">
    <source>
        <dbReference type="ARBA" id="ARBA00004429"/>
    </source>
</evidence>
<name>A0ABP9DU64_9GAMM</name>
<gene>
    <name evidence="13 17" type="primary">yidC</name>
    <name evidence="17" type="ORF">GCM10023332_05590</name>
</gene>
<evidence type="ECO:0000256" key="3">
    <source>
        <dbReference type="ARBA" id="ARBA00015325"/>
    </source>
</evidence>
<feature type="region of interest" description="Disordered" evidence="14">
    <location>
        <begin position="34"/>
        <end position="88"/>
    </location>
</feature>
<evidence type="ECO:0000256" key="11">
    <source>
        <dbReference type="ARBA" id="ARBA00033245"/>
    </source>
</evidence>
<evidence type="ECO:0000259" key="15">
    <source>
        <dbReference type="Pfam" id="PF02096"/>
    </source>
</evidence>
<dbReference type="NCBIfam" id="TIGR03593">
    <property type="entry name" value="yidC_nterm"/>
    <property type="match status" value="1"/>
</dbReference>
<evidence type="ECO:0000256" key="4">
    <source>
        <dbReference type="ARBA" id="ARBA00022448"/>
    </source>
</evidence>
<sequence length="575" mass="63180">MNQTRTFLIFAWLMVAVLLWMEWNKEQAAPDAAAAQSSQAASGRATDGALPAAPVATPDPGTGPAVPSAPAAVGDPGAAPAGPSTADGTVVTVTTDVLRLEIDGGTVRQADLLRFPRTREAGSPPVRLFSTEPGSYYTAQSGWVSQANPAPTHAQGFVPETPQTAYTLADGADTLVVPFVWRGPDGVTIRRTYTVTRGSYALEVEDTVVNRGAQPWQGYVYRQLNRVPPQLDRGMTNPESFSFNGATWFSAQDGYDRRAYDDFLDDGRVEQPARGGWIAMLEHHFFSAWIPAAGDDATLSLDVDRSSGAQHNLIREVGPGLSVAPGAQAATQARLWVGPKLVDQIKAQAVPGLDRAVDYSRFSLFAVLGEGLFWVLNHLHALFGNWGWAIVGLVVLVKLALYPLSKAQYKSMAKMRKFQPRIAQLKERYGDDRQKFQTAMMELYKKEKINPVGGCLPILLQMPIFLALYWVLLESVELRHAPWMLWIQDLTAPDPWFILPVLNIAVMWATQKLSPMTGMDPMQQKMMQFMPIVFGAIMIFFPAGLVLYWVTNGALGLLQQWTLIRKYSDDTPAKA</sequence>
<dbReference type="CDD" id="cd20070">
    <property type="entry name" value="5TM_YidC_Alb3"/>
    <property type="match status" value="1"/>
</dbReference>
<dbReference type="Gene3D" id="2.70.98.90">
    <property type="match status" value="1"/>
</dbReference>
<evidence type="ECO:0000256" key="12">
    <source>
        <dbReference type="ARBA" id="ARBA00033342"/>
    </source>
</evidence>
<dbReference type="Pfam" id="PF14849">
    <property type="entry name" value="YidC_periplas"/>
    <property type="match status" value="1"/>
</dbReference>
<comment type="subunit">
    <text evidence="13">Interacts with the Sec translocase complex via SecD. Specifically interacts with transmembrane segments of nascent integral membrane proteins during membrane integration.</text>
</comment>
<dbReference type="PRINTS" id="PR00701">
    <property type="entry name" value="60KDINNERMP"/>
</dbReference>
<dbReference type="EMBL" id="BAABJY010000001">
    <property type="protein sequence ID" value="GAA4856789.1"/>
    <property type="molecule type" value="Genomic_DNA"/>
</dbReference>
<feature type="transmembrane region" description="Helical" evidence="13">
    <location>
        <begin position="449"/>
        <end position="472"/>
    </location>
</feature>
<dbReference type="InterPro" id="IPR019998">
    <property type="entry name" value="Membr_insert_YidC"/>
</dbReference>
<organism evidence="17 18">
    <name type="scientific">Luteimonas vadosa</name>
    <dbReference type="NCBI Taxonomy" id="1165507"/>
    <lineage>
        <taxon>Bacteria</taxon>
        <taxon>Pseudomonadati</taxon>
        <taxon>Pseudomonadota</taxon>
        <taxon>Gammaproteobacteria</taxon>
        <taxon>Lysobacterales</taxon>
        <taxon>Lysobacteraceae</taxon>
        <taxon>Luteimonas</taxon>
    </lineage>
</organism>
<dbReference type="NCBIfam" id="NF002352">
    <property type="entry name" value="PRK01318.1-3"/>
    <property type="match status" value="1"/>
</dbReference>
<feature type="domain" description="Membrane insertase YidC/Oxa/ALB C-terminal" evidence="15">
    <location>
        <begin position="386"/>
        <end position="563"/>
    </location>
</feature>
<dbReference type="PANTHER" id="PTHR12428:SF65">
    <property type="entry name" value="CYTOCHROME C OXIDASE ASSEMBLY PROTEIN COX18, MITOCHONDRIAL"/>
    <property type="match status" value="1"/>
</dbReference>
<dbReference type="InterPro" id="IPR001708">
    <property type="entry name" value="YidC/ALB3/OXA1/COX18"/>
</dbReference>
<dbReference type="HAMAP" id="MF_01810">
    <property type="entry name" value="YidC_type1"/>
    <property type="match status" value="1"/>
</dbReference>
<evidence type="ECO:0000256" key="2">
    <source>
        <dbReference type="ARBA" id="ARBA00010527"/>
    </source>
</evidence>
<feature type="transmembrane region" description="Helical" evidence="13">
    <location>
        <begin position="529"/>
        <end position="550"/>
    </location>
</feature>
<evidence type="ECO:0000313" key="18">
    <source>
        <dbReference type="Proteomes" id="UP001501323"/>
    </source>
</evidence>
<evidence type="ECO:0000256" key="13">
    <source>
        <dbReference type="HAMAP-Rule" id="MF_01810"/>
    </source>
</evidence>
<reference evidence="18" key="1">
    <citation type="journal article" date="2019" name="Int. J. Syst. Evol. Microbiol.">
        <title>The Global Catalogue of Microorganisms (GCM) 10K type strain sequencing project: providing services to taxonomists for standard genome sequencing and annotation.</title>
        <authorList>
            <consortium name="The Broad Institute Genomics Platform"/>
            <consortium name="The Broad Institute Genome Sequencing Center for Infectious Disease"/>
            <person name="Wu L."/>
            <person name="Ma J."/>
        </authorList>
    </citation>
    <scope>NUCLEOTIDE SEQUENCE [LARGE SCALE GENOMIC DNA]</scope>
    <source>
        <strain evidence="18">JCM 18392</strain>
    </source>
</reference>
<proteinExistence type="inferred from homology"/>
<accession>A0ABP9DU64</accession>
<comment type="function">
    <text evidence="13">Required for the insertion and/or proper folding and/or complex formation of integral membrane proteins into the membrane. Involved in integration of membrane proteins that insert both dependently and independently of the Sec translocase complex, as well as at least some lipoproteins. Aids folding of multispanning membrane proteins.</text>
</comment>